<dbReference type="EMBL" id="CAJVPI010003599">
    <property type="protein sequence ID" value="CAG8660228.1"/>
    <property type="molecule type" value="Genomic_DNA"/>
</dbReference>
<evidence type="ECO:0000313" key="1">
    <source>
        <dbReference type="EMBL" id="CAG8660228.1"/>
    </source>
</evidence>
<gene>
    <name evidence="1" type="ORF">PBRASI_LOCUS10742</name>
</gene>
<feature type="non-terminal residue" evidence="1">
    <location>
        <position position="1"/>
    </location>
</feature>
<dbReference type="Proteomes" id="UP000789739">
    <property type="component" value="Unassembled WGS sequence"/>
</dbReference>
<organism evidence="1 2">
    <name type="scientific">Paraglomus brasilianum</name>
    <dbReference type="NCBI Taxonomy" id="144538"/>
    <lineage>
        <taxon>Eukaryota</taxon>
        <taxon>Fungi</taxon>
        <taxon>Fungi incertae sedis</taxon>
        <taxon>Mucoromycota</taxon>
        <taxon>Glomeromycotina</taxon>
        <taxon>Glomeromycetes</taxon>
        <taxon>Paraglomerales</taxon>
        <taxon>Paraglomeraceae</taxon>
        <taxon>Paraglomus</taxon>
    </lineage>
</organism>
<evidence type="ECO:0000313" key="2">
    <source>
        <dbReference type="Proteomes" id="UP000789739"/>
    </source>
</evidence>
<proteinExistence type="predicted"/>
<keyword evidence="2" id="KW-1185">Reference proteome</keyword>
<reference evidence="1" key="1">
    <citation type="submission" date="2021-06" db="EMBL/GenBank/DDBJ databases">
        <authorList>
            <person name="Kallberg Y."/>
            <person name="Tangrot J."/>
            <person name="Rosling A."/>
        </authorList>
    </citation>
    <scope>NUCLEOTIDE SEQUENCE</scope>
    <source>
        <strain evidence="1">BR232B</strain>
    </source>
</reference>
<accession>A0A9N9E0J6</accession>
<sequence>PHFSVTIRLITTSFAYLNVLFSSLSLQYSAKTSSPQRKRRRIGSELSEEDYIDTYDGDNGSEMYYESGKERNGNEREMCILHNYEISMYSLINTAYWLFSLQNTTITNNIRNGRHTRRSHDLNFEPRKIYEVDFKVHTLPKASSKDQDEEVTHVASKRARCNTTSSFHRTLYGRFTRCIAESGRDN</sequence>
<dbReference type="AlphaFoldDB" id="A0A9N9E0J6"/>
<name>A0A9N9E0J6_9GLOM</name>
<comment type="caution">
    <text evidence="1">The sequence shown here is derived from an EMBL/GenBank/DDBJ whole genome shotgun (WGS) entry which is preliminary data.</text>
</comment>
<protein>
    <submittedName>
        <fullName evidence="1">9435_t:CDS:1</fullName>
    </submittedName>
</protein>